<sequence>MLWSPSRILRTWCHSGFGLPRILLPFSPRCSAKRKSYHTKRFPFWETEDIEIEPTLNEMLEKISVLLDCPTVSSEEFVAVDDDNLRVQPQLWQVYTSIDSTPDVDSFSHLHPTEEKKTQKRNRAIKIHEVATGNWSRHIHQIHPNRSVSTA</sequence>
<gene>
    <name evidence="1" type="ORF">TNCV_4293421</name>
</gene>
<keyword evidence="2" id="KW-1185">Reference proteome</keyword>
<comment type="caution">
    <text evidence="1">The sequence shown here is derived from an EMBL/GenBank/DDBJ whole genome shotgun (WGS) entry which is preliminary data.</text>
</comment>
<name>A0A8X6RKG9_TRICX</name>
<proteinExistence type="predicted"/>
<dbReference type="AlphaFoldDB" id="A0A8X6RKG9"/>
<dbReference type="Proteomes" id="UP000887159">
    <property type="component" value="Unassembled WGS sequence"/>
</dbReference>
<dbReference type="EMBL" id="BMAU01021177">
    <property type="protein sequence ID" value="GFX94297.1"/>
    <property type="molecule type" value="Genomic_DNA"/>
</dbReference>
<protein>
    <submittedName>
        <fullName evidence="1">Uncharacterized protein</fullName>
    </submittedName>
</protein>
<evidence type="ECO:0000313" key="1">
    <source>
        <dbReference type="EMBL" id="GFX94297.1"/>
    </source>
</evidence>
<reference evidence="1" key="1">
    <citation type="submission" date="2020-08" db="EMBL/GenBank/DDBJ databases">
        <title>Multicomponent nature underlies the extraordinary mechanical properties of spider dragline silk.</title>
        <authorList>
            <person name="Kono N."/>
            <person name="Nakamura H."/>
            <person name="Mori M."/>
            <person name="Yoshida Y."/>
            <person name="Ohtoshi R."/>
            <person name="Malay A.D."/>
            <person name="Moran D.A.P."/>
            <person name="Tomita M."/>
            <person name="Numata K."/>
            <person name="Arakawa K."/>
        </authorList>
    </citation>
    <scope>NUCLEOTIDE SEQUENCE</scope>
</reference>
<accession>A0A8X6RKG9</accession>
<organism evidence="1 2">
    <name type="scientific">Trichonephila clavipes</name>
    <name type="common">Golden silk orbweaver</name>
    <name type="synonym">Nephila clavipes</name>
    <dbReference type="NCBI Taxonomy" id="2585209"/>
    <lineage>
        <taxon>Eukaryota</taxon>
        <taxon>Metazoa</taxon>
        <taxon>Ecdysozoa</taxon>
        <taxon>Arthropoda</taxon>
        <taxon>Chelicerata</taxon>
        <taxon>Arachnida</taxon>
        <taxon>Araneae</taxon>
        <taxon>Araneomorphae</taxon>
        <taxon>Entelegynae</taxon>
        <taxon>Araneoidea</taxon>
        <taxon>Nephilidae</taxon>
        <taxon>Trichonephila</taxon>
    </lineage>
</organism>
<evidence type="ECO:0000313" key="2">
    <source>
        <dbReference type="Proteomes" id="UP000887159"/>
    </source>
</evidence>